<dbReference type="GO" id="GO:0050660">
    <property type="term" value="F:flavin adenine dinucleotide binding"/>
    <property type="evidence" value="ECO:0007669"/>
    <property type="project" value="InterPro"/>
</dbReference>
<protein>
    <recommendedName>
        <fullName evidence="1">Acyl-CoA dehydrogenase/oxidase N-terminal domain-containing protein</fullName>
    </recommendedName>
</protein>
<dbReference type="Pfam" id="PF02771">
    <property type="entry name" value="Acyl-CoA_dh_N"/>
    <property type="match status" value="1"/>
</dbReference>
<dbReference type="InterPro" id="IPR037069">
    <property type="entry name" value="AcylCoA_DH/ox_N_sf"/>
</dbReference>
<dbReference type="InterPro" id="IPR013786">
    <property type="entry name" value="AcylCoA_DH/ox_N"/>
</dbReference>
<evidence type="ECO:0000313" key="2">
    <source>
        <dbReference type="EMBL" id="BCB90980.1"/>
    </source>
</evidence>
<organism evidence="2 3">
    <name type="scientific">Phytohabitans suffuscus</name>
    <dbReference type="NCBI Taxonomy" id="624315"/>
    <lineage>
        <taxon>Bacteria</taxon>
        <taxon>Bacillati</taxon>
        <taxon>Actinomycetota</taxon>
        <taxon>Actinomycetes</taxon>
        <taxon>Micromonosporales</taxon>
        <taxon>Micromonosporaceae</taxon>
    </lineage>
</organism>
<evidence type="ECO:0000313" key="3">
    <source>
        <dbReference type="Proteomes" id="UP000503011"/>
    </source>
</evidence>
<gene>
    <name evidence="2" type="ORF">Psuf_082930</name>
</gene>
<sequence length="61" mass="7076">MDFGLTDEQRAVRDTARAFVTREVVPLEAEMLRRERAGEPGLRRDELRALQLRARGFGFWG</sequence>
<dbReference type="AlphaFoldDB" id="A0A6F8YXT0"/>
<feature type="domain" description="Acyl-CoA dehydrogenase/oxidase N-terminal" evidence="1">
    <location>
        <begin position="6"/>
        <end position="37"/>
    </location>
</feature>
<dbReference type="InterPro" id="IPR009100">
    <property type="entry name" value="AcylCoA_DH/oxidase_NM_dom_sf"/>
</dbReference>
<evidence type="ECO:0000259" key="1">
    <source>
        <dbReference type="Pfam" id="PF02771"/>
    </source>
</evidence>
<reference evidence="2 3" key="1">
    <citation type="submission" date="2020-03" db="EMBL/GenBank/DDBJ databases">
        <title>Whole genome shotgun sequence of Phytohabitans suffuscus NBRC 105367.</title>
        <authorList>
            <person name="Komaki H."/>
            <person name="Tamura T."/>
        </authorList>
    </citation>
    <scope>NUCLEOTIDE SEQUENCE [LARGE SCALE GENOMIC DNA]</scope>
    <source>
        <strain evidence="2 3">NBRC 105367</strain>
    </source>
</reference>
<dbReference type="SUPFAM" id="SSF56645">
    <property type="entry name" value="Acyl-CoA dehydrogenase NM domain-like"/>
    <property type="match status" value="1"/>
</dbReference>
<dbReference type="EMBL" id="AP022871">
    <property type="protein sequence ID" value="BCB90980.1"/>
    <property type="molecule type" value="Genomic_DNA"/>
</dbReference>
<keyword evidence="3" id="KW-1185">Reference proteome</keyword>
<dbReference type="Gene3D" id="1.10.540.10">
    <property type="entry name" value="Acyl-CoA dehydrogenase/oxidase, N-terminal domain"/>
    <property type="match status" value="1"/>
</dbReference>
<name>A0A6F8YXT0_9ACTN</name>
<dbReference type="Proteomes" id="UP000503011">
    <property type="component" value="Chromosome"/>
</dbReference>
<dbReference type="GO" id="GO:0016627">
    <property type="term" value="F:oxidoreductase activity, acting on the CH-CH group of donors"/>
    <property type="evidence" value="ECO:0007669"/>
    <property type="project" value="InterPro"/>
</dbReference>
<dbReference type="KEGG" id="psuu:Psuf_082930"/>
<proteinExistence type="predicted"/>
<dbReference type="RefSeq" id="WP_232075618.1">
    <property type="nucleotide sequence ID" value="NZ_AP022871.1"/>
</dbReference>
<reference evidence="2 3" key="2">
    <citation type="submission" date="2020-03" db="EMBL/GenBank/DDBJ databases">
        <authorList>
            <person name="Ichikawa N."/>
            <person name="Kimura A."/>
            <person name="Kitahashi Y."/>
            <person name="Uohara A."/>
        </authorList>
    </citation>
    <scope>NUCLEOTIDE SEQUENCE [LARGE SCALE GENOMIC DNA]</scope>
    <source>
        <strain evidence="2 3">NBRC 105367</strain>
    </source>
</reference>
<accession>A0A6F8YXT0</accession>